<protein>
    <submittedName>
        <fullName evidence="1">Uncharacterized protein</fullName>
    </submittedName>
</protein>
<dbReference type="Proteomes" id="UP001152795">
    <property type="component" value="Unassembled WGS sequence"/>
</dbReference>
<dbReference type="InterPro" id="IPR045860">
    <property type="entry name" value="Snake_toxin-like_sf"/>
</dbReference>
<accession>A0A7D9LEJ7</accession>
<keyword evidence="2" id="KW-1185">Reference proteome</keyword>
<organism evidence="1 2">
    <name type="scientific">Paramuricea clavata</name>
    <name type="common">Red gorgonian</name>
    <name type="synonym">Violescent sea-whip</name>
    <dbReference type="NCBI Taxonomy" id="317549"/>
    <lineage>
        <taxon>Eukaryota</taxon>
        <taxon>Metazoa</taxon>
        <taxon>Cnidaria</taxon>
        <taxon>Anthozoa</taxon>
        <taxon>Octocorallia</taxon>
        <taxon>Malacalcyonacea</taxon>
        <taxon>Plexauridae</taxon>
        <taxon>Paramuricea</taxon>
    </lineage>
</organism>
<proteinExistence type="predicted"/>
<sequence length="71" mass="7635">MLRVPLAVFVLASLFSGLHGQALTCLCTGSTCANGVTTCTEDNELCYAAVIRLKDASTRIEKGLHFFRISV</sequence>
<dbReference type="AlphaFoldDB" id="A0A7D9LEJ7"/>
<reference evidence="1" key="1">
    <citation type="submission" date="2020-04" db="EMBL/GenBank/DDBJ databases">
        <authorList>
            <person name="Alioto T."/>
            <person name="Alioto T."/>
            <person name="Gomez Garrido J."/>
        </authorList>
    </citation>
    <scope>NUCLEOTIDE SEQUENCE</scope>
    <source>
        <strain evidence="1">A484AB</strain>
    </source>
</reference>
<comment type="caution">
    <text evidence="1">The sequence shown here is derived from an EMBL/GenBank/DDBJ whole genome shotgun (WGS) entry which is preliminary data.</text>
</comment>
<evidence type="ECO:0000313" key="2">
    <source>
        <dbReference type="Proteomes" id="UP001152795"/>
    </source>
</evidence>
<name>A0A7D9LEJ7_PARCT</name>
<evidence type="ECO:0000313" key="1">
    <source>
        <dbReference type="EMBL" id="CAB4029312.1"/>
    </source>
</evidence>
<dbReference type="EMBL" id="CACRXK020016085">
    <property type="protein sequence ID" value="CAB4029312.1"/>
    <property type="molecule type" value="Genomic_DNA"/>
</dbReference>
<gene>
    <name evidence="1" type="ORF">PACLA_8A076377</name>
</gene>
<dbReference type="SUPFAM" id="SSF57302">
    <property type="entry name" value="Snake toxin-like"/>
    <property type="match status" value="1"/>
</dbReference>